<feature type="region of interest" description="Disordered" evidence="9">
    <location>
        <begin position="248"/>
        <end position="283"/>
    </location>
</feature>
<dbReference type="EC" id="2.3.2.27" evidence="2"/>
<evidence type="ECO:0000256" key="8">
    <source>
        <dbReference type="PROSITE-ProRule" id="PRU00175"/>
    </source>
</evidence>
<evidence type="ECO:0000256" key="7">
    <source>
        <dbReference type="ARBA" id="ARBA00022833"/>
    </source>
</evidence>
<comment type="catalytic activity">
    <reaction evidence="1">
        <text>S-ubiquitinyl-[E2 ubiquitin-conjugating enzyme]-L-cysteine + [acceptor protein]-L-lysine = [E2 ubiquitin-conjugating enzyme]-L-cysteine + N(6)-ubiquitinyl-[acceptor protein]-L-lysine.</text>
        <dbReference type="EC" id="2.3.2.27"/>
    </reaction>
</comment>
<evidence type="ECO:0000256" key="4">
    <source>
        <dbReference type="ARBA" id="ARBA00022723"/>
    </source>
</evidence>
<keyword evidence="5 8" id="KW-0863">Zinc-finger</keyword>
<keyword evidence="4" id="KW-0479">Metal-binding</keyword>
<feature type="compositionally biased region" description="Low complexity" evidence="9">
    <location>
        <begin position="172"/>
        <end position="189"/>
    </location>
</feature>
<dbReference type="PANTHER" id="PTHR22937:SF195">
    <property type="entry name" value="RING-TYPE E3 UBIQUITIN TRANSFERASE"/>
    <property type="match status" value="1"/>
</dbReference>
<feature type="compositionally biased region" description="Polar residues" evidence="9">
    <location>
        <begin position="190"/>
        <end position="218"/>
    </location>
</feature>
<dbReference type="RefSeq" id="XP_056858812.1">
    <property type="nucleotide sequence ID" value="XM_057002832.1"/>
</dbReference>
<dbReference type="RefSeq" id="XP_018471520.1">
    <property type="nucleotide sequence ID" value="XM_018616018.2"/>
</dbReference>
<feature type="compositionally biased region" description="Basic residues" evidence="9">
    <location>
        <begin position="100"/>
        <end position="110"/>
    </location>
</feature>
<feature type="region of interest" description="Disordered" evidence="9">
    <location>
        <begin position="1"/>
        <end position="30"/>
    </location>
</feature>
<dbReference type="Gene3D" id="3.30.40.10">
    <property type="entry name" value="Zinc/RING finger domain, C3HC4 (zinc finger)"/>
    <property type="match status" value="1"/>
</dbReference>
<dbReference type="Pfam" id="PF13639">
    <property type="entry name" value="zf-RING_2"/>
    <property type="match status" value="1"/>
</dbReference>
<dbReference type="PROSITE" id="PS50089">
    <property type="entry name" value="ZF_RING_2"/>
    <property type="match status" value="1"/>
</dbReference>
<evidence type="ECO:0000256" key="2">
    <source>
        <dbReference type="ARBA" id="ARBA00012483"/>
    </source>
</evidence>
<evidence type="ECO:0000256" key="5">
    <source>
        <dbReference type="ARBA" id="ARBA00022771"/>
    </source>
</evidence>
<keyword evidence="3" id="KW-0808">Transferase</keyword>
<dbReference type="SMART" id="SM00184">
    <property type="entry name" value="RING"/>
    <property type="match status" value="1"/>
</dbReference>
<reference evidence="11" key="1">
    <citation type="journal article" date="2019" name="Database">
        <title>The radish genome database (RadishGD): an integrated information resource for radish genomics.</title>
        <authorList>
            <person name="Yu H.J."/>
            <person name="Baek S."/>
            <person name="Lee Y.J."/>
            <person name="Cho A."/>
            <person name="Mun J.H."/>
        </authorList>
    </citation>
    <scope>NUCLEOTIDE SEQUENCE [LARGE SCALE GENOMIC DNA]</scope>
    <source>
        <strain evidence="11">cv. WK10039</strain>
    </source>
</reference>
<name>A0A6J0MG90_RAPSA</name>
<dbReference type="KEGG" id="rsz:108842954"/>
<dbReference type="GeneID" id="108842954"/>
<evidence type="ECO:0000256" key="3">
    <source>
        <dbReference type="ARBA" id="ARBA00022679"/>
    </source>
</evidence>
<dbReference type="FunFam" id="3.30.40.10:FF:000504">
    <property type="entry name" value="E3 ubiquitin-protein ligase arkadia"/>
    <property type="match status" value="1"/>
</dbReference>
<evidence type="ECO:0000313" key="13">
    <source>
        <dbReference type="RefSeq" id="XP_018471521.1"/>
    </source>
</evidence>
<sequence>MDGCARGKGSVERMTLPRKASGPPVLREDMNKKDVKSVSFCSSSRIGCSAKVSSYTKGARIGGSTDNNNAKVGRSNGKEIVGSSSRTRTPTPGGFGYLRKQAKGSGKRRFASNLDTDSSETSSVHDGGPAAGEPTLPCEKSKRGVMTKVGSSGSRGTIITSSSPQKPDALMCSSVSSSSGSRNGLRCSSVSDHVLSTNSTRTSVKGRNQSSSSGITVSDNRRSRLLVPPTLRGNNVVSISGMRSGSFGRSGRLGAATSRHTPHPPSSSLSVIPSSSRSMMMPSITSPSRSLVSLRGLSRYNINGIAEVLLALERIEHDQELTCERLASLETNLFSSGMMRFYDEHRDMRLDIDNMSYEELVALGDKMGTVSTALSEEALSKSLQKSIYQDTDETGPNSLNKDDDIKCSICQEEYGDGDEVGTMSCEHMYHVSCVQQWLRMKNWCPICKTSAEDKSL</sequence>
<dbReference type="OrthoDB" id="8062037at2759"/>
<dbReference type="InterPro" id="IPR001841">
    <property type="entry name" value="Znf_RING"/>
</dbReference>
<dbReference type="AlphaFoldDB" id="A0A6J0MG90"/>
<dbReference type="Proteomes" id="UP000504610">
    <property type="component" value="Chromosome 2"/>
</dbReference>
<dbReference type="SUPFAM" id="SSF57850">
    <property type="entry name" value="RING/U-box"/>
    <property type="match status" value="1"/>
</dbReference>
<organism evidence="11 12">
    <name type="scientific">Raphanus sativus</name>
    <name type="common">Radish</name>
    <name type="synonym">Raphanus raphanistrum var. sativus</name>
    <dbReference type="NCBI Taxonomy" id="3726"/>
    <lineage>
        <taxon>Eukaryota</taxon>
        <taxon>Viridiplantae</taxon>
        <taxon>Streptophyta</taxon>
        <taxon>Embryophyta</taxon>
        <taxon>Tracheophyta</taxon>
        <taxon>Spermatophyta</taxon>
        <taxon>Magnoliopsida</taxon>
        <taxon>eudicotyledons</taxon>
        <taxon>Gunneridae</taxon>
        <taxon>Pentapetalae</taxon>
        <taxon>rosids</taxon>
        <taxon>malvids</taxon>
        <taxon>Brassicales</taxon>
        <taxon>Brassicaceae</taxon>
        <taxon>Brassiceae</taxon>
        <taxon>Raphanus</taxon>
    </lineage>
</organism>
<gene>
    <name evidence="12 13 14" type="primary">LOC108842954</name>
</gene>
<dbReference type="PANTHER" id="PTHR22937">
    <property type="entry name" value="E3 UBIQUITIN-PROTEIN LIGASE RNF165"/>
    <property type="match status" value="1"/>
</dbReference>
<evidence type="ECO:0000256" key="1">
    <source>
        <dbReference type="ARBA" id="ARBA00000900"/>
    </source>
</evidence>
<feature type="compositionally biased region" description="Low complexity" evidence="9">
    <location>
        <begin position="248"/>
        <end position="259"/>
    </location>
</feature>
<protein>
    <recommendedName>
        <fullName evidence="2">RING-type E3 ubiquitin transferase</fullName>
        <ecNumber evidence="2">2.3.2.27</ecNumber>
    </recommendedName>
</protein>
<evidence type="ECO:0000256" key="9">
    <source>
        <dbReference type="SAM" id="MobiDB-lite"/>
    </source>
</evidence>
<proteinExistence type="predicted"/>
<accession>A0A6J0MG90</accession>
<dbReference type="InterPro" id="IPR013083">
    <property type="entry name" value="Znf_RING/FYVE/PHD"/>
</dbReference>
<dbReference type="RefSeq" id="XP_018471521.1">
    <property type="nucleotide sequence ID" value="XM_018616019.2"/>
</dbReference>
<dbReference type="GO" id="GO:0061630">
    <property type="term" value="F:ubiquitin protein ligase activity"/>
    <property type="evidence" value="ECO:0007669"/>
    <property type="project" value="UniProtKB-EC"/>
</dbReference>
<keyword evidence="6" id="KW-0833">Ubl conjugation pathway</keyword>
<feature type="domain" description="RING-type" evidence="10">
    <location>
        <begin position="407"/>
        <end position="448"/>
    </location>
</feature>
<evidence type="ECO:0000313" key="11">
    <source>
        <dbReference type="Proteomes" id="UP000504610"/>
    </source>
</evidence>
<evidence type="ECO:0000256" key="6">
    <source>
        <dbReference type="ARBA" id="ARBA00022786"/>
    </source>
</evidence>
<feature type="region of interest" description="Disordered" evidence="9">
    <location>
        <begin position="57"/>
        <end position="223"/>
    </location>
</feature>
<feature type="compositionally biased region" description="Low complexity" evidence="9">
    <location>
        <begin position="150"/>
        <end position="163"/>
    </location>
</feature>
<dbReference type="GO" id="GO:0008270">
    <property type="term" value="F:zinc ion binding"/>
    <property type="evidence" value="ECO:0007669"/>
    <property type="project" value="UniProtKB-KW"/>
</dbReference>
<feature type="compositionally biased region" description="Low complexity" evidence="9">
    <location>
        <begin position="266"/>
        <end position="283"/>
    </location>
</feature>
<evidence type="ECO:0000313" key="14">
    <source>
        <dbReference type="RefSeq" id="XP_056858812.1"/>
    </source>
</evidence>
<keyword evidence="7" id="KW-0862">Zinc</keyword>
<keyword evidence="11" id="KW-1185">Reference proteome</keyword>
<dbReference type="InterPro" id="IPR045191">
    <property type="entry name" value="MBR1/2-like"/>
</dbReference>
<evidence type="ECO:0000313" key="12">
    <source>
        <dbReference type="RefSeq" id="XP_018471520.1"/>
    </source>
</evidence>
<evidence type="ECO:0000259" key="10">
    <source>
        <dbReference type="PROSITE" id="PS50089"/>
    </source>
</evidence>
<reference evidence="12 13" key="2">
    <citation type="submission" date="2025-04" db="UniProtKB">
        <authorList>
            <consortium name="RefSeq"/>
        </authorList>
    </citation>
    <scope>IDENTIFICATION</scope>
    <source>
        <tissue evidence="12 13">Leaf</tissue>
    </source>
</reference>
<feature type="compositionally biased region" description="Polar residues" evidence="9">
    <location>
        <begin position="113"/>
        <end position="124"/>
    </location>
</feature>